<accession>A0A1E7NDU2</accession>
<reference evidence="6" key="1">
    <citation type="journal article" date="2014" name="Int. J. Syst. Evol. Microbiol.">
        <title>Complete genome sequence of Corynebacterium casei LMG S-19264T (=DSM 44701T), isolated from a smear-ripened cheese.</title>
        <authorList>
            <consortium name="US DOE Joint Genome Institute (JGI-PGF)"/>
            <person name="Walter F."/>
            <person name="Albersmeier A."/>
            <person name="Kalinowski J."/>
            <person name="Ruckert C."/>
        </authorList>
    </citation>
    <scope>NUCLEOTIDE SEQUENCE</scope>
    <source>
        <strain evidence="6">JCM 4434</strain>
    </source>
</reference>
<dbReference type="InterPro" id="IPR036188">
    <property type="entry name" value="FAD/NAD-bd_sf"/>
</dbReference>
<comment type="similarity">
    <text evidence="2">Belongs to the PheA/TfdB FAD monooxygenase family.</text>
</comment>
<dbReference type="PANTHER" id="PTHR43004:SF19">
    <property type="entry name" value="BINDING MONOOXYGENASE, PUTATIVE (JCVI)-RELATED"/>
    <property type="match status" value="1"/>
</dbReference>
<dbReference type="InterPro" id="IPR050641">
    <property type="entry name" value="RIFMO-like"/>
</dbReference>
<reference evidence="6" key="5">
    <citation type="submission" date="2020-09" db="EMBL/GenBank/DDBJ databases">
        <authorList>
            <person name="Sun Q."/>
            <person name="Ohkuma M."/>
        </authorList>
    </citation>
    <scope>NUCLEOTIDE SEQUENCE</scope>
    <source>
        <strain evidence="6">JCM 4434</strain>
    </source>
</reference>
<organism evidence="7 8">
    <name type="scientific">Kitasatospora aureofaciens</name>
    <name type="common">Streptomyces aureofaciens</name>
    <dbReference type="NCBI Taxonomy" id="1894"/>
    <lineage>
        <taxon>Bacteria</taxon>
        <taxon>Bacillati</taxon>
        <taxon>Actinomycetota</taxon>
        <taxon>Actinomycetes</taxon>
        <taxon>Kitasatosporales</taxon>
        <taxon>Streptomycetaceae</taxon>
        <taxon>Kitasatospora</taxon>
    </lineage>
</organism>
<evidence type="ECO:0000256" key="2">
    <source>
        <dbReference type="ARBA" id="ARBA00007801"/>
    </source>
</evidence>
<dbReference type="EMBL" id="JPRF03000012">
    <property type="protein sequence ID" value="OEV38881.1"/>
    <property type="molecule type" value="Genomic_DNA"/>
</dbReference>
<gene>
    <name evidence="6" type="primary">mhpA</name>
    <name evidence="6" type="ORF">GCM10010502_00210</name>
    <name evidence="7" type="ORF">HS99_0019690</name>
</gene>
<dbReference type="PRINTS" id="PR00420">
    <property type="entry name" value="RNGMNOXGNASE"/>
</dbReference>
<dbReference type="OrthoDB" id="8670884at2"/>
<dbReference type="InterPro" id="IPR002938">
    <property type="entry name" value="FAD-bd"/>
</dbReference>
<dbReference type="Gene3D" id="3.40.30.120">
    <property type="match status" value="1"/>
</dbReference>
<reference evidence="8" key="4">
    <citation type="submission" date="2016-08" db="EMBL/GenBank/DDBJ databases">
        <title>Sequencing, assembly and comparative genomics of S. aureofaciens ATCC 10762.</title>
        <authorList>
            <person name="Gradnigo J.S."/>
            <person name="Johnson N."/>
            <person name="Somerville G.A."/>
        </authorList>
    </citation>
    <scope>NUCLEOTIDE SEQUENCE [LARGE SCALE GENOMIC DNA]</scope>
    <source>
        <strain evidence="8">ATCC 10762 / DSM 40127 / CCM 3239 / JCM 4008 / LMG 5968 / NBRC 12843 / NCIMB 8234 / A-377</strain>
    </source>
</reference>
<dbReference type="Proteomes" id="UP000610124">
    <property type="component" value="Unassembled WGS sequence"/>
</dbReference>
<dbReference type="Gene3D" id="3.50.50.60">
    <property type="entry name" value="FAD/NAD(P)-binding domain"/>
    <property type="match status" value="1"/>
</dbReference>
<dbReference type="RefSeq" id="WP_030290515.1">
    <property type="nucleotide sequence ID" value="NZ_BMUB01000001.1"/>
</dbReference>
<evidence type="ECO:0000256" key="3">
    <source>
        <dbReference type="ARBA" id="ARBA00022630"/>
    </source>
</evidence>
<evidence type="ECO:0000313" key="8">
    <source>
        <dbReference type="Proteomes" id="UP000037395"/>
    </source>
</evidence>
<dbReference type="Gene3D" id="3.30.70.2450">
    <property type="match status" value="1"/>
</dbReference>
<keyword evidence="8" id="KW-1185">Reference proteome</keyword>
<dbReference type="PANTHER" id="PTHR43004">
    <property type="entry name" value="TRK SYSTEM POTASSIUM UPTAKE PROTEIN"/>
    <property type="match status" value="1"/>
</dbReference>
<dbReference type="GeneID" id="97483229"/>
<feature type="domain" description="FAD-binding" evidence="5">
    <location>
        <begin position="7"/>
        <end position="351"/>
    </location>
</feature>
<dbReference type="KEGG" id="kau:B6264_22425"/>
<evidence type="ECO:0000256" key="1">
    <source>
        <dbReference type="ARBA" id="ARBA00001974"/>
    </source>
</evidence>
<accession>A0A8H9HB64</accession>
<keyword evidence="4" id="KW-0274">FAD</keyword>
<dbReference type="Pfam" id="PF21274">
    <property type="entry name" value="Rng_hyd_C"/>
    <property type="match status" value="1"/>
</dbReference>
<dbReference type="SUPFAM" id="SSF52833">
    <property type="entry name" value="Thioredoxin-like"/>
    <property type="match status" value="1"/>
</dbReference>
<sequence>MSNAPATDVLVVGAGPVGLALAIGLARAGVDCRIIERDPEFRTAGVRGKGVNPRTLEVFDDLGVVEQILDRGVLNLKVRAYEGDRLLQEVDPAVGNPAAPDRPYAGMLLLAQHQTEDVLRGQLSEHGAEVETGTELVGYTQDADGVLATLRQEGRTLQLRARYLVGCDGGRSTVRKLAGIPFLGETWEEERFIMASMDLDGLSPDHMHIWNHPRFGAGAMTIVPMRQDDKWALHAAVEPDEHGELPAPTLDTFRRLFAERAGLPGVRLHEPIWSTVWRPTVRLVERYRDGRVLLAGDAAHCQSAAGGQGMNTGIQDAHNLAWKLAALLRGAPSALLDSYQEERMPIARASLAATSAHHKAAFSGGGDAAGLLAEQFRTMAVQGTDLTGLSLGYRGGPLGRDLDGATGIRAGDRAPDAPCTTADGTPVRLFDLFRGPHFTLLLFGDRPAPAELTGLPGIRTAAVRDPDGHAARGYGLRGDAVVLVRPDGYVSLTGAAADRAVIAEHLRAYGL</sequence>
<dbReference type="NCBIfam" id="NF004832">
    <property type="entry name" value="PRK06184.1"/>
    <property type="match status" value="1"/>
</dbReference>
<name>A0A1E7NDU2_KITAU</name>
<keyword evidence="3" id="KW-0285">Flavoprotein</keyword>
<dbReference type="GO" id="GO:0071949">
    <property type="term" value="F:FAD binding"/>
    <property type="evidence" value="ECO:0007669"/>
    <property type="project" value="InterPro"/>
</dbReference>
<comment type="caution">
    <text evidence="7">The sequence shown here is derived from an EMBL/GenBank/DDBJ whole genome shotgun (WGS) entry which is preliminary data.</text>
</comment>
<dbReference type="AlphaFoldDB" id="A0A1E7NDU2"/>
<dbReference type="GO" id="GO:0016709">
    <property type="term" value="F:oxidoreductase activity, acting on paired donors, with incorporation or reduction of molecular oxygen, NAD(P)H as one donor, and incorporation of one atom of oxygen"/>
    <property type="evidence" value="ECO:0007669"/>
    <property type="project" value="UniProtKB-ARBA"/>
</dbReference>
<reference evidence="7" key="3">
    <citation type="submission" date="2016-08" db="EMBL/GenBank/DDBJ databases">
        <title>Sequencing, Assembly and Comparative Genomics of S. aureofaciens ATCC 10762.</title>
        <authorList>
            <person name="Gradnigo J.S."/>
            <person name="Johnson N."/>
            <person name="Somerville G.A."/>
        </authorList>
    </citation>
    <scope>NUCLEOTIDE SEQUENCE [LARGE SCALE GENOMIC DNA]</scope>
    <source>
        <strain evidence="7">ATCC 10762</strain>
    </source>
</reference>
<comment type="cofactor">
    <cofactor evidence="1">
        <name>FAD</name>
        <dbReference type="ChEBI" id="CHEBI:57692"/>
    </cofactor>
</comment>
<dbReference type="Proteomes" id="UP000037395">
    <property type="component" value="Unassembled WGS sequence"/>
</dbReference>
<dbReference type="Pfam" id="PF01494">
    <property type="entry name" value="FAD_binding_3"/>
    <property type="match status" value="1"/>
</dbReference>
<evidence type="ECO:0000259" key="5">
    <source>
        <dbReference type="Pfam" id="PF01494"/>
    </source>
</evidence>
<evidence type="ECO:0000313" key="6">
    <source>
        <dbReference type="EMBL" id="GGU54143.1"/>
    </source>
</evidence>
<dbReference type="InterPro" id="IPR036249">
    <property type="entry name" value="Thioredoxin-like_sf"/>
</dbReference>
<dbReference type="EMBL" id="BMUB01000001">
    <property type="protein sequence ID" value="GGU54143.1"/>
    <property type="molecule type" value="Genomic_DNA"/>
</dbReference>
<evidence type="ECO:0000313" key="7">
    <source>
        <dbReference type="EMBL" id="OEV38881.1"/>
    </source>
</evidence>
<dbReference type="SUPFAM" id="SSF51905">
    <property type="entry name" value="FAD/NAD(P)-binding domain"/>
    <property type="match status" value="1"/>
</dbReference>
<proteinExistence type="inferred from homology"/>
<reference evidence="7 8" key="2">
    <citation type="submission" date="2014-07" db="EMBL/GenBank/DDBJ databases">
        <authorList>
            <person name="Zhang J.E."/>
            <person name="Yang H."/>
            <person name="Guo J."/>
            <person name="Deng Z."/>
            <person name="Luo H."/>
            <person name="Luo M."/>
            <person name="Zhao B."/>
        </authorList>
    </citation>
    <scope>NUCLEOTIDE SEQUENCE [LARGE SCALE GENOMIC DNA]</scope>
    <source>
        <strain evidence="7">ATCC 10762</strain>
        <strain evidence="8">ATCC 10762 / DSM 40127 / CCM 3239 / JCM 4008 / LMG 5968 / NBRC 12843 / NCIMB 8234 / A-377</strain>
    </source>
</reference>
<evidence type="ECO:0000256" key="4">
    <source>
        <dbReference type="ARBA" id="ARBA00022827"/>
    </source>
</evidence>
<protein>
    <submittedName>
        <fullName evidence="6">3-(3-hydroxyphenyl)propionate hydroxylase</fullName>
    </submittedName>
</protein>